<evidence type="ECO:0000313" key="1">
    <source>
        <dbReference type="EMBL" id="CAG8486185.1"/>
    </source>
</evidence>
<evidence type="ECO:0000313" key="2">
    <source>
        <dbReference type="Proteomes" id="UP000789525"/>
    </source>
</evidence>
<protein>
    <submittedName>
        <fullName evidence="1">14167_t:CDS:1</fullName>
    </submittedName>
</protein>
<dbReference type="Proteomes" id="UP000789525">
    <property type="component" value="Unassembled WGS sequence"/>
</dbReference>
<comment type="caution">
    <text evidence="1">The sequence shown here is derived from an EMBL/GenBank/DDBJ whole genome shotgun (WGS) entry which is preliminary data.</text>
</comment>
<gene>
    <name evidence="1" type="ORF">ACOLOM_LOCUS2195</name>
</gene>
<accession>A0ACA9KPP2</accession>
<proteinExistence type="predicted"/>
<sequence>MGIDFPHRNYSLITEYLREIIKMCNVILDKTLCEKSLEEVSPKTKTQKNNIRTRKRNKRKKLEKNLEKSKKQEESQTNRHIFSQGDYKSPKLTSDPEELRKNSVGWGMAYWNEDNEKTSKDGDKTVTNQLDNIGSNPSRANEVKRQEAIKDNLPNHEIKRVGNCTCPVLIELPGGYPCSCGSSKLTDGHIIKTDIEKIFNEPPPELEPPIQPQKVNPTVQDPPSSKWISQINDCVLAGLDPVKSHGGENRDNCNRVNGSSGKMPYSQAANSRSVNETKFDSRVSQGNSTNQDNRENDNNGQKSDKNESPITKKSISSIVLNKVRSIALFVLFDENMVFVPEIDELHQLGFHPIIRMVPPDCHNYTNTKEFIIDVALNCWANGWRIVLFVSTPNSELHDGFIRILREIFLKLTLDIIVIRNTNSSYRNWRYYEAGVSAVIVNSKKEAIMHVLSSTDNQISRTEGVVKFYEKYNNYYEFTNFYLAPIIVDGERWPSTEHYSSKFEDKYQTLRERIRTFIHARDAFRTAREYDKCKRSNWEMPLGNPFKEEIMRKALKCKFTQHENLKYLILSTGTARIYEHTINDRYWGDGGPYGGGLNRLGVLLEEVRYQLMLNECLRMSYKYANRYRWMVPELHVLFSLEDI</sequence>
<reference evidence="1" key="1">
    <citation type="submission" date="2021-06" db="EMBL/GenBank/DDBJ databases">
        <authorList>
            <person name="Kallberg Y."/>
            <person name="Tangrot J."/>
            <person name="Rosling A."/>
        </authorList>
    </citation>
    <scope>NUCLEOTIDE SEQUENCE</scope>
    <source>
        <strain evidence="1">CL356</strain>
    </source>
</reference>
<name>A0ACA9KPP2_9GLOM</name>
<dbReference type="EMBL" id="CAJVPT010002713">
    <property type="protein sequence ID" value="CAG8486185.1"/>
    <property type="molecule type" value="Genomic_DNA"/>
</dbReference>
<organism evidence="1 2">
    <name type="scientific">Acaulospora colombiana</name>
    <dbReference type="NCBI Taxonomy" id="27376"/>
    <lineage>
        <taxon>Eukaryota</taxon>
        <taxon>Fungi</taxon>
        <taxon>Fungi incertae sedis</taxon>
        <taxon>Mucoromycota</taxon>
        <taxon>Glomeromycotina</taxon>
        <taxon>Glomeromycetes</taxon>
        <taxon>Diversisporales</taxon>
        <taxon>Acaulosporaceae</taxon>
        <taxon>Acaulospora</taxon>
    </lineage>
</organism>
<keyword evidence="2" id="KW-1185">Reference proteome</keyword>